<name>A0A5J4TJD9_9EUKA</name>
<reference evidence="2 3" key="1">
    <citation type="submission" date="2019-03" db="EMBL/GenBank/DDBJ databases">
        <title>Single cell metagenomics reveals metabolic interactions within the superorganism composed of flagellate Streblomastix strix and complex community of Bacteroidetes bacteria on its surface.</title>
        <authorList>
            <person name="Treitli S.C."/>
            <person name="Kolisko M."/>
            <person name="Husnik F."/>
            <person name="Keeling P."/>
            <person name="Hampl V."/>
        </authorList>
    </citation>
    <scope>NUCLEOTIDE SEQUENCE [LARGE SCALE GENOMIC DNA]</scope>
    <source>
        <strain evidence="2">ST1C</strain>
    </source>
</reference>
<organism evidence="2 3">
    <name type="scientific">Streblomastix strix</name>
    <dbReference type="NCBI Taxonomy" id="222440"/>
    <lineage>
        <taxon>Eukaryota</taxon>
        <taxon>Metamonada</taxon>
        <taxon>Preaxostyla</taxon>
        <taxon>Oxymonadida</taxon>
        <taxon>Streblomastigidae</taxon>
        <taxon>Streblomastix</taxon>
    </lineage>
</organism>
<dbReference type="Proteomes" id="UP000324800">
    <property type="component" value="Unassembled WGS sequence"/>
</dbReference>
<feature type="region of interest" description="Disordered" evidence="1">
    <location>
        <begin position="208"/>
        <end position="234"/>
    </location>
</feature>
<gene>
    <name evidence="2" type="ORF">EZS28_046074</name>
</gene>
<evidence type="ECO:0000313" key="3">
    <source>
        <dbReference type="Proteomes" id="UP000324800"/>
    </source>
</evidence>
<sequence>NKNENTSKKELEWELETGQTNSQGARMVGINPNDSFITNELECDSRGSRANRRTNLQSYGMEYNLEARVDELTRTGSDSDVPKKSERIVQQRIDFSDQNKQCGIRILPQNMESKERNATDCSQDPKLHCGEQSIDTDGAGSGECQYDSEISQSVRSQRRLSNKTGDIQLGNRKTAVTGMAGRLRKSNQQTTKRILQLITGSQSIRSKCVQSELRDEGSLHASSDQDNSENSKQD</sequence>
<protein>
    <submittedName>
        <fullName evidence="2">Uncharacterized protein</fullName>
    </submittedName>
</protein>
<evidence type="ECO:0000256" key="1">
    <source>
        <dbReference type="SAM" id="MobiDB-lite"/>
    </source>
</evidence>
<feature type="non-terminal residue" evidence="2">
    <location>
        <position position="1"/>
    </location>
</feature>
<dbReference type="EMBL" id="SNRW01029913">
    <property type="protein sequence ID" value="KAA6358398.1"/>
    <property type="molecule type" value="Genomic_DNA"/>
</dbReference>
<comment type="caution">
    <text evidence="2">The sequence shown here is derived from an EMBL/GenBank/DDBJ whole genome shotgun (WGS) entry which is preliminary data.</text>
</comment>
<dbReference type="AlphaFoldDB" id="A0A5J4TJD9"/>
<accession>A0A5J4TJD9</accession>
<proteinExistence type="predicted"/>
<evidence type="ECO:0000313" key="2">
    <source>
        <dbReference type="EMBL" id="KAA6358398.1"/>
    </source>
</evidence>